<gene>
    <name evidence="1" type="primary">Acey_s0003.g1244</name>
    <name evidence="1" type="ORF">Y032_0003g1244</name>
</gene>
<dbReference type="OrthoDB" id="616263at2759"/>
<evidence type="ECO:0000313" key="1">
    <source>
        <dbReference type="EMBL" id="EYC31796.1"/>
    </source>
</evidence>
<reference evidence="2" key="1">
    <citation type="journal article" date="2015" name="Nat. Genet.">
        <title>The genome and transcriptome of the zoonotic hookworm Ancylostoma ceylanicum identify infection-specific gene families.</title>
        <authorList>
            <person name="Schwarz E.M."/>
            <person name="Hu Y."/>
            <person name="Antoshechkin I."/>
            <person name="Miller M.M."/>
            <person name="Sternberg P.W."/>
            <person name="Aroian R.V."/>
        </authorList>
    </citation>
    <scope>NUCLEOTIDE SEQUENCE</scope>
    <source>
        <strain evidence="2">HY135</strain>
    </source>
</reference>
<comment type="caution">
    <text evidence="1">The sequence shown here is derived from an EMBL/GenBank/DDBJ whole genome shotgun (WGS) entry which is preliminary data.</text>
</comment>
<dbReference type="GO" id="GO:0003676">
    <property type="term" value="F:nucleic acid binding"/>
    <property type="evidence" value="ECO:0007669"/>
    <property type="project" value="InterPro"/>
</dbReference>
<protein>
    <submittedName>
        <fullName evidence="1">Uncharacterized protein</fullName>
    </submittedName>
</protein>
<proteinExistence type="predicted"/>
<dbReference type="AlphaFoldDB" id="A0A016VWT5"/>
<dbReference type="InterPro" id="IPR036397">
    <property type="entry name" value="RNaseH_sf"/>
</dbReference>
<evidence type="ECO:0000313" key="2">
    <source>
        <dbReference type="Proteomes" id="UP000024635"/>
    </source>
</evidence>
<organism evidence="1 2">
    <name type="scientific">Ancylostoma ceylanicum</name>
    <dbReference type="NCBI Taxonomy" id="53326"/>
    <lineage>
        <taxon>Eukaryota</taxon>
        <taxon>Metazoa</taxon>
        <taxon>Ecdysozoa</taxon>
        <taxon>Nematoda</taxon>
        <taxon>Chromadorea</taxon>
        <taxon>Rhabditida</taxon>
        <taxon>Rhabditina</taxon>
        <taxon>Rhabditomorpha</taxon>
        <taxon>Strongyloidea</taxon>
        <taxon>Ancylostomatidae</taxon>
        <taxon>Ancylostomatinae</taxon>
        <taxon>Ancylostoma</taxon>
    </lineage>
</organism>
<accession>A0A016VWT5</accession>
<dbReference type="Proteomes" id="UP000024635">
    <property type="component" value="Unassembled WGS sequence"/>
</dbReference>
<dbReference type="Gene3D" id="3.30.420.10">
    <property type="entry name" value="Ribonuclease H-like superfamily/Ribonuclease H"/>
    <property type="match status" value="1"/>
</dbReference>
<sequence>MKSCYKCGLYSSKQKHRGSASSSLFPRPLPYGFSLFRALGANLLQQQFPDVEYVEIAFQNFLKSCDLSFYCKGINSLQDRWRGYVESDGFYSEK</sequence>
<keyword evidence="2" id="KW-1185">Reference proteome</keyword>
<dbReference type="EMBL" id="JARK01001339">
    <property type="protein sequence ID" value="EYC31796.1"/>
    <property type="molecule type" value="Genomic_DNA"/>
</dbReference>
<name>A0A016VWT5_9BILA</name>